<dbReference type="InterPro" id="IPR029752">
    <property type="entry name" value="D-isomer_DH_CS1"/>
</dbReference>
<reference evidence="4" key="1">
    <citation type="submission" date="2018-05" db="EMBL/GenBank/DDBJ databases">
        <authorList>
            <person name="Lanie J.A."/>
            <person name="Ng W.-L."/>
            <person name="Kazmierczak K.M."/>
            <person name="Andrzejewski T.M."/>
            <person name="Davidsen T.M."/>
            <person name="Wayne K.J."/>
            <person name="Tettelin H."/>
            <person name="Glass J.I."/>
            <person name="Rusch D."/>
            <person name="Podicherti R."/>
            <person name="Tsui H.-C.T."/>
            <person name="Winkler M.E."/>
        </authorList>
    </citation>
    <scope>NUCLEOTIDE SEQUENCE</scope>
</reference>
<gene>
    <name evidence="4" type="ORF">METZ01_LOCUS93787</name>
</gene>
<dbReference type="PANTHER" id="PTHR46029">
    <property type="entry name" value="C-TERMINAL-BINDING PROTEIN"/>
    <property type="match status" value="1"/>
</dbReference>
<dbReference type="GO" id="GO:0140297">
    <property type="term" value="F:DNA-binding transcription factor binding"/>
    <property type="evidence" value="ECO:0007669"/>
    <property type="project" value="TreeGrafter"/>
</dbReference>
<dbReference type="GO" id="GO:0016616">
    <property type="term" value="F:oxidoreductase activity, acting on the CH-OH group of donors, NAD or NADP as acceptor"/>
    <property type="evidence" value="ECO:0007669"/>
    <property type="project" value="InterPro"/>
</dbReference>
<dbReference type="EMBL" id="UINC01009114">
    <property type="protein sequence ID" value="SVA40933.1"/>
    <property type="molecule type" value="Genomic_DNA"/>
</dbReference>
<feature type="domain" description="D-isomer specific 2-hydroxyacid dehydrogenase catalytic" evidence="2">
    <location>
        <begin position="10"/>
        <end position="319"/>
    </location>
</feature>
<evidence type="ECO:0000259" key="2">
    <source>
        <dbReference type="Pfam" id="PF00389"/>
    </source>
</evidence>
<dbReference type="InterPro" id="IPR006140">
    <property type="entry name" value="D-isomer_DH_NAD-bd"/>
</dbReference>
<dbReference type="Pfam" id="PF00389">
    <property type="entry name" value="2-Hacid_dh"/>
    <property type="match status" value="1"/>
</dbReference>
<dbReference type="GO" id="GO:0001221">
    <property type="term" value="F:transcription coregulator binding"/>
    <property type="evidence" value="ECO:0007669"/>
    <property type="project" value="TreeGrafter"/>
</dbReference>
<dbReference type="PROSITE" id="PS00065">
    <property type="entry name" value="D_2_HYDROXYACID_DH_1"/>
    <property type="match status" value="1"/>
</dbReference>
<sequence>MMPEGPSIEKDVLGKDVSVEWYAQIDKKDYAETLSEADAIITTPWAPLSSEMIRHAKKLKVIVALGIGFDYIDIQAASKSGIPVCNIPDYGIEDVADNTVGMILEHHRKIRKFQFSEKLISDWDWKGQQPIIRPNKVKVGIIGLGRIGTAVALRLKGFNYQIQFYDPSLERGIEKSLGIGRVHDLDELIRDSDIITVHVPLTEQTENMIGAEFYSSLKPNAILINTARGGLFTSLDDMHLALQNLPELRIGTDVLPIEPPVEHPLLSSWKNHDAWLGDRLIITSHSSFYSESSIINLRKFAAQIVDSSLKNNAPYNVVNGVNNNDK</sequence>
<dbReference type="PROSITE" id="PS00670">
    <property type="entry name" value="D_2_HYDROXYACID_DH_2"/>
    <property type="match status" value="1"/>
</dbReference>
<dbReference type="SUPFAM" id="SSF51735">
    <property type="entry name" value="NAD(P)-binding Rossmann-fold domains"/>
    <property type="match status" value="1"/>
</dbReference>
<feature type="domain" description="D-isomer specific 2-hydroxyacid dehydrogenase NAD-binding" evidence="3">
    <location>
        <begin position="101"/>
        <end position="286"/>
    </location>
</feature>
<proteinExistence type="predicted"/>
<dbReference type="GO" id="GO:0005634">
    <property type="term" value="C:nucleus"/>
    <property type="evidence" value="ECO:0007669"/>
    <property type="project" value="TreeGrafter"/>
</dbReference>
<dbReference type="GO" id="GO:0003714">
    <property type="term" value="F:transcription corepressor activity"/>
    <property type="evidence" value="ECO:0007669"/>
    <property type="project" value="TreeGrafter"/>
</dbReference>
<dbReference type="Gene3D" id="3.40.50.720">
    <property type="entry name" value="NAD(P)-binding Rossmann-like Domain"/>
    <property type="match status" value="2"/>
</dbReference>
<dbReference type="SUPFAM" id="SSF52283">
    <property type="entry name" value="Formate/glycerate dehydrogenase catalytic domain-like"/>
    <property type="match status" value="1"/>
</dbReference>
<dbReference type="Pfam" id="PF02826">
    <property type="entry name" value="2-Hacid_dh_C"/>
    <property type="match status" value="1"/>
</dbReference>
<dbReference type="InterPro" id="IPR036291">
    <property type="entry name" value="NAD(P)-bd_dom_sf"/>
</dbReference>
<dbReference type="InterPro" id="IPR029753">
    <property type="entry name" value="D-isomer_DH_CS"/>
</dbReference>
<dbReference type="GO" id="GO:0003713">
    <property type="term" value="F:transcription coactivator activity"/>
    <property type="evidence" value="ECO:0007669"/>
    <property type="project" value="TreeGrafter"/>
</dbReference>
<dbReference type="InterPro" id="IPR051638">
    <property type="entry name" value="CTBP_dehydrogenase"/>
</dbReference>
<keyword evidence="1" id="KW-0560">Oxidoreductase</keyword>
<dbReference type="InterPro" id="IPR006139">
    <property type="entry name" value="D-isomer_2_OHA_DH_cat_dom"/>
</dbReference>
<evidence type="ECO:0000313" key="4">
    <source>
        <dbReference type="EMBL" id="SVA40933.1"/>
    </source>
</evidence>
<evidence type="ECO:0000259" key="3">
    <source>
        <dbReference type="Pfam" id="PF02826"/>
    </source>
</evidence>
<protein>
    <recommendedName>
        <fullName evidence="5">D-isomer specific 2-hydroxyacid dehydrogenase NAD-binding domain-containing protein</fullName>
    </recommendedName>
</protein>
<dbReference type="AlphaFoldDB" id="A0A381VN69"/>
<dbReference type="GO" id="GO:0006357">
    <property type="term" value="P:regulation of transcription by RNA polymerase II"/>
    <property type="evidence" value="ECO:0007669"/>
    <property type="project" value="TreeGrafter"/>
</dbReference>
<accession>A0A381VN69</accession>
<evidence type="ECO:0008006" key="5">
    <source>
        <dbReference type="Google" id="ProtNLM"/>
    </source>
</evidence>
<dbReference type="PANTHER" id="PTHR46029:SF7">
    <property type="entry name" value="C-TERMINAL-BINDING PROTEIN"/>
    <property type="match status" value="1"/>
</dbReference>
<organism evidence="4">
    <name type="scientific">marine metagenome</name>
    <dbReference type="NCBI Taxonomy" id="408172"/>
    <lineage>
        <taxon>unclassified sequences</taxon>
        <taxon>metagenomes</taxon>
        <taxon>ecological metagenomes</taxon>
    </lineage>
</organism>
<name>A0A381VN69_9ZZZZ</name>
<dbReference type="GO" id="GO:0051287">
    <property type="term" value="F:NAD binding"/>
    <property type="evidence" value="ECO:0007669"/>
    <property type="project" value="InterPro"/>
</dbReference>
<evidence type="ECO:0000256" key="1">
    <source>
        <dbReference type="ARBA" id="ARBA00023002"/>
    </source>
</evidence>